<gene>
    <name evidence="6" type="ORF">GCM10011511_11960</name>
</gene>
<dbReference type="AlphaFoldDB" id="A0A8J2UAF1"/>
<organism evidence="6 7">
    <name type="scientific">Puia dinghuensis</name>
    <dbReference type="NCBI Taxonomy" id="1792502"/>
    <lineage>
        <taxon>Bacteria</taxon>
        <taxon>Pseudomonadati</taxon>
        <taxon>Bacteroidota</taxon>
        <taxon>Chitinophagia</taxon>
        <taxon>Chitinophagales</taxon>
        <taxon>Chitinophagaceae</taxon>
        <taxon>Puia</taxon>
    </lineage>
</organism>
<evidence type="ECO:0000256" key="3">
    <source>
        <dbReference type="ARBA" id="ARBA00023277"/>
    </source>
</evidence>
<dbReference type="SUPFAM" id="SSF51445">
    <property type="entry name" value="(Trans)glycosidases"/>
    <property type="match status" value="1"/>
</dbReference>
<name>A0A8J2UAF1_9BACT</name>
<accession>A0A8J2UAF1</accession>
<protein>
    <submittedName>
        <fullName evidence="6">Glycosyl hydrolase</fullName>
    </submittedName>
</protein>
<dbReference type="PANTHER" id="PTHR42715">
    <property type="entry name" value="BETA-GLUCOSIDASE"/>
    <property type="match status" value="1"/>
</dbReference>
<dbReference type="InterPro" id="IPR026891">
    <property type="entry name" value="Fn3-like"/>
</dbReference>
<dbReference type="Proteomes" id="UP000607559">
    <property type="component" value="Unassembled WGS sequence"/>
</dbReference>
<dbReference type="InterPro" id="IPR001764">
    <property type="entry name" value="Glyco_hydro_3_N"/>
</dbReference>
<dbReference type="InterPro" id="IPR013783">
    <property type="entry name" value="Ig-like_fold"/>
</dbReference>
<dbReference type="Gene3D" id="3.20.20.300">
    <property type="entry name" value="Glycoside hydrolase, family 3, N-terminal domain"/>
    <property type="match status" value="1"/>
</dbReference>
<evidence type="ECO:0000256" key="1">
    <source>
        <dbReference type="ARBA" id="ARBA00005336"/>
    </source>
</evidence>
<feature type="domain" description="Fibronectin type III-like" evidence="5">
    <location>
        <begin position="660"/>
        <end position="731"/>
    </location>
</feature>
<dbReference type="InterPro" id="IPR017853">
    <property type="entry name" value="GH"/>
</dbReference>
<comment type="similarity">
    <text evidence="1 4">Belongs to the glycosyl hydrolase 3 family.</text>
</comment>
<keyword evidence="7" id="KW-1185">Reference proteome</keyword>
<dbReference type="Pfam" id="PF00933">
    <property type="entry name" value="Glyco_hydro_3"/>
    <property type="match status" value="1"/>
</dbReference>
<dbReference type="Pfam" id="PF14310">
    <property type="entry name" value="Fn3-like"/>
    <property type="match status" value="1"/>
</dbReference>
<evidence type="ECO:0000313" key="7">
    <source>
        <dbReference type="Proteomes" id="UP000607559"/>
    </source>
</evidence>
<proteinExistence type="inferred from homology"/>
<dbReference type="GO" id="GO:0008422">
    <property type="term" value="F:beta-glucosidase activity"/>
    <property type="evidence" value="ECO:0007669"/>
    <property type="project" value="UniProtKB-ARBA"/>
</dbReference>
<comment type="caution">
    <text evidence="6">The sequence shown here is derived from an EMBL/GenBank/DDBJ whole genome shotgun (WGS) entry which is preliminary data.</text>
</comment>
<evidence type="ECO:0000256" key="4">
    <source>
        <dbReference type="RuleBase" id="RU361161"/>
    </source>
</evidence>
<evidence type="ECO:0000256" key="2">
    <source>
        <dbReference type="ARBA" id="ARBA00022801"/>
    </source>
</evidence>
<dbReference type="SMART" id="SM01217">
    <property type="entry name" value="Fn3_like"/>
    <property type="match status" value="1"/>
</dbReference>
<dbReference type="PANTHER" id="PTHR42715:SF10">
    <property type="entry name" value="BETA-GLUCOSIDASE"/>
    <property type="match status" value="1"/>
</dbReference>
<evidence type="ECO:0000259" key="5">
    <source>
        <dbReference type="SMART" id="SM01217"/>
    </source>
</evidence>
<keyword evidence="4" id="KW-0326">Glycosidase</keyword>
<sequence>MPAQAQNTLPQLGKNSTAEVIAAMTLEEKANLVVGNGFYIPGANFPGMNSAQLNEAQKKVPGASGVTRGVPRLGIPPIVVTDGPAGVHVFNTGKGRVYYATAWPVGTLLASSWDTALVRRVGVAFGSEAKEYGVDIILGPGLNIHRNPLGGRNFEYYSEDPLITGNIAAALVNGIQSNGVGTSIKHFAANNQETDRNSVNTVVSERALREIYLKGFEIAVKQAQPWTVMTSYNLINGVYTSERPDLVTTILKNEWGFKGFVMTDWFGGKDPVAQMKAGNNLLMPGTADQVKKIVDAVKGGQLDEKALDRNVEGILNIVLQSGTFKADKYSDQPDLTKDAQIAREAADESMVLLKNNNNTLPIAANSHIALFGINAFNLIAGGTGSGDVNRLYTVSLAEGLFHAGLMEDGALYTAYNEYIAQENAKHPKKGFFEEFMNPTPPIQEYPIAPDMITRQAAIADIAIISIGRNSGEGTDRKVSEFYLGETEKQLIANVAAAFHAKNKKVIVVLNIAGVTDVTQWEDNADAVLLAWQPGLEGGNAIADILSGKVNPSGKLATTFPVHYDDVPSAKNFPGKEFPEKATTGMLGMKAIPAEVTYEEGIYVGYRYYNTFGVKPAYPFGYGLSYTTFGYSDLKLSSPTFTNTISASITVTNTGKVAGKEVVQLYLTAPVHKLDKPAEELRAFAKTSLLKPGESQTLTFTLTPADLASYNTTASAWIADAGKYTVKIGASSDDIDIKQTATFNLAKDIVAEKDEKTLTPQTPFTELKPVKK</sequence>
<dbReference type="PRINTS" id="PR00133">
    <property type="entry name" value="GLHYDRLASE3"/>
</dbReference>
<dbReference type="InterPro" id="IPR050288">
    <property type="entry name" value="Cellulose_deg_GH3"/>
</dbReference>
<dbReference type="Gene3D" id="3.40.50.1700">
    <property type="entry name" value="Glycoside hydrolase family 3 C-terminal domain"/>
    <property type="match status" value="1"/>
</dbReference>
<dbReference type="EMBL" id="BMJC01000001">
    <property type="protein sequence ID" value="GGA90304.1"/>
    <property type="molecule type" value="Genomic_DNA"/>
</dbReference>
<dbReference type="Pfam" id="PF01915">
    <property type="entry name" value="Glyco_hydro_3_C"/>
    <property type="match status" value="1"/>
</dbReference>
<reference evidence="6" key="1">
    <citation type="journal article" date="2014" name="Int. J. Syst. Evol. Microbiol.">
        <title>Complete genome sequence of Corynebacterium casei LMG S-19264T (=DSM 44701T), isolated from a smear-ripened cheese.</title>
        <authorList>
            <consortium name="US DOE Joint Genome Institute (JGI-PGF)"/>
            <person name="Walter F."/>
            <person name="Albersmeier A."/>
            <person name="Kalinowski J."/>
            <person name="Ruckert C."/>
        </authorList>
    </citation>
    <scope>NUCLEOTIDE SEQUENCE</scope>
    <source>
        <strain evidence="6">CGMCC 1.15448</strain>
    </source>
</reference>
<dbReference type="PROSITE" id="PS00775">
    <property type="entry name" value="GLYCOSYL_HYDROL_F3"/>
    <property type="match status" value="1"/>
</dbReference>
<dbReference type="InterPro" id="IPR036962">
    <property type="entry name" value="Glyco_hydro_3_N_sf"/>
</dbReference>
<dbReference type="InterPro" id="IPR002772">
    <property type="entry name" value="Glyco_hydro_3_C"/>
</dbReference>
<dbReference type="InterPro" id="IPR019800">
    <property type="entry name" value="Glyco_hydro_3_AS"/>
</dbReference>
<dbReference type="GO" id="GO:0005975">
    <property type="term" value="P:carbohydrate metabolic process"/>
    <property type="evidence" value="ECO:0007669"/>
    <property type="project" value="InterPro"/>
</dbReference>
<dbReference type="InterPro" id="IPR036881">
    <property type="entry name" value="Glyco_hydro_3_C_sf"/>
</dbReference>
<dbReference type="SUPFAM" id="SSF52279">
    <property type="entry name" value="Beta-D-glucan exohydrolase, C-terminal domain"/>
    <property type="match status" value="1"/>
</dbReference>
<evidence type="ECO:0000313" key="6">
    <source>
        <dbReference type="EMBL" id="GGA90304.1"/>
    </source>
</evidence>
<dbReference type="Gene3D" id="2.60.40.10">
    <property type="entry name" value="Immunoglobulins"/>
    <property type="match status" value="1"/>
</dbReference>
<keyword evidence="2 4" id="KW-0378">Hydrolase</keyword>
<reference evidence="6" key="2">
    <citation type="submission" date="2020-09" db="EMBL/GenBank/DDBJ databases">
        <authorList>
            <person name="Sun Q."/>
            <person name="Zhou Y."/>
        </authorList>
    </citation>
    <scope>NUCLEOTIDE SEQUENCE</scope>
    <source>
        <strain evidence="6">CGMCC 1.15448</strain>
    </source>
</reference>
<keyword evidence="3" id="KW-0119">Carbohydrate metabolism</keyword>
<dbReference type="FunFam" id="2.60.40.10:FF:000495">
    <property type="entry name" value="Periplasmic beta-glucosidase"/>
    <property type="match status" value="1"/>
</dbReference>